<dbReference type="Gene3D" id="3.40.50.720">
    <property type="entry name" value="NAD(P)-binding Rossmann-like Domain"/>
    <property type="match status" value="1"/>
</dbReference>
<dbReference type="RefSeq" id="XP_013379918.1">
    <property type="nucleotide sequence ID" value="XM_013524464.1"/>
</dbReference>
<dbReference type="InterPro" id="IPR051606">
    <property type="entry name" value="Polyketide_Oxido-like"/>
</dbReference>
<protein>
    <submittedName>
        <fullName evidence="3">Flavin reductase (NADPH)</fullName>
    </submittedName>
</protein>
<dbReference type="GO" id="GO:0042602">
    <property type="term" value="F:riboflavin reductase (NADPH) activity"/>
    <property type="evidence" value="ECO:0007669"/>
    <property type="project" value="TreeGrafter"/>
</dbReference>
<accession>A0A1S3H1M2</accession>
<keyword evidence="2" id="KW-1185">Reference proteome</keyword>
<evidence type="ECO:0000313" key="3">
    <source>
        <dbReference type="RefSeq" id="XP_013379918.1"/>
    </source>
</evidence>
<proteinExistence type="predicted"/>
<gene>
    <name evidence="3" type="primary">LOC106151286</name>
</gene>
<dbReference type="GeneID" id="106151286"/>
<dbReference type="Pfam" id="PF13460">
    <property type="entry name" value="NAD_binding_10"/>
    <property type="match status" value="1"/>
</dbReference>
<dbReference type="InParanoid" id="A0A1S3H1M2"/>
<name>A0A1S3H1M2_LINAN</name>
<dbReference type="PANTHER" id="PTHR43355:SF2">
    <property type="entry name" value="FLAVIN REDUCTASE (NADPH)"/>
    <property type="match status" value="1"/>
</dbReference>
<evidence type="ECO:0000313" key="2">
    <source>
        <dbReference type="Proteomes" id="UP000085678"/>
    </source>
</evidence>
<organism evidence="2 3">
    <name type="scientific">Lingula anatina</name>
    <name type="common">Brachiopod</name>
    <name type="synonym">Lingula unguis</name>
    <dbReference type="NCBI Taxonomy" id="7574"/>
    <lineage>
        <taxon>Eukaryota</taxon>
        <taxon>Metazoa</taxon>
        <taxon>Spiralia</taxon>
        <taxon>Lophotrochozoa</taxon>
        <taxon>Brachiopoda</taxon>
        <taxon>Linguliformea</taxon>
        <taxon>Lingulata</taxon>
        <taxon>Lingulida</taxon>
        <taxon>Linguloidea</taxon>
        <taxon>Lingulidae</taxon>
        <taxon>Lingula</taxon>
    </lineage>
</organism>
<reference evidence="3" key="1">
    <citation type="submission" date="2025-08" db="UniProtKB">
        <authorList>
            <consortium name="RefSeq"/>
        </authorList>
    </citation>
    <scope>IDENTIFICATION</scope>
    <source>
        <tissue evidence="3">Gonads</tissue>
    </source>
</reference>
<dbReference type="OrthoDB" id="419598at2759"/>
<dbReference type="InterPro" id="IPR036291">
    <property type="entry name" value="NAD(P)-bd_dom_sf"/>
</dbReference>
<evidence type="ECO:0000259" key="1">
    <source>
        <dbReference type="Pfam" id="PF13460"/>
    </source>
</evidence>
<dbReference type="FunCoup" id="A0A1S3H1M2">
    <property type="interactions" value="404"/>
</dbReference>
<dbReference type="SUPFAM" id="SSF51735">
    <property type="entry name" value="NAD(P)-binding Rossmann-fold domains"/>
    <property type="match status" value="1"/>
</dbReference>
<dbReference type="KEGG" id="lak:106151286"/>
<feature type="domain" description="NAD(P)-binding" evidence="1">
    <location>
        <begin position="7"/>
        <end position="204"/>
    </location>
</feature>
<dbReference type="Proteomes" id="UP000085678">
    <property type="component" value="Unplaced"/>
</dbReference>
<sequence length="219" mass="24018">MKLFVLGATGGCGKELVKQALEAGHQVTAVVRNPDKVKMRDDNLTIIKGDVSSEASLADGMKDQDAVISCLGAMPTEDTKAKFTFFSDSIRVIVGAMRASGVDRLVCITAWCTVRVPEAPERIKSFWYPSYVGVVTEDQGRMEKYLAEEAKDIRYTCVRPPELNEEPLSGKPIIAKEAYCIDLNEGLIGIPRANVACFMLSLLTTIVWDWKGVAIALQK</sequence>
<dbReference type="GO" id="GO:0004074">
    <property type="term" value="F:biliverdin reductase [NAD(P)H] activity"/>
    <property type="evidence" value="ECO:0007669"/>
    <property type="project" value="TreeGrafter"/>
</dbReference>
<dbReference type="PANTHER" id="PTHR43355">
    <property type="entry name" value="FLAVIN REDUCTASE (NADPH)"/>
    <property type="match status" value="1"/>
</dbReference>
<dbReference type="InterPro" id="IPR016040">
    <property type="entry name" value="NAD(P)-bd_dom"/>
</dbReference>
<dbReference type="OMA" id="HMESYLM"/>
<dbReference type="AlphaFoldDB" id="A0A1S3H1M2"/>
<dbReference type="STRING" id="7574.A0A1S3H1M2"/>